<feature type="transmembrane region" description="Helical" evidence="6">
    <location>
        <begin position="72"/>
        <end position="91"/>
    </location>
</feature>
<comment type="subcellular location">
    <subcellularLocation>
        <location evidence="1">Membrane</location>
        <topology evidence="1">Multi-pass membrane protein</topology>
    </subcellularLocation>
</comment>
<dbReference type="Gene3D" id="1.20.1720.10">
    <property type="entry name" value="Multidrug resistance protein D"/>
    <property type="match status" value="1"/>
</dbReference>
<feature type="transmembrane region" description="Helical" evidence="6">
    <location>
        <begin position="407"/>
        <end position="429"/>
    </location>
</feature>
<dbReference type="Proteomes" id="UP000027002">
    <property type="component" value="Chromosome 4"/>
</dbReference>
<dbReference type="KEGG" id="uvi:66065748"/>
<reference evidence="7" key="1">
    <citation type="submission" date="2020-03" db="EMBL/GenBank/DDBJ databases">
        <title>A mixture of massive structural variations and highly conserved coding sequences in Ustilaginoidea virens genome.</title>
        <authorList>
            <person name="Zhang K."/>
            <person name="Zhao Z."/>
            <person name="Zhang Z."/>
            <person name="Li Y."/>
            <person name="Hsiang T."/>
            <person name="Sun W."/>
        </authorList>
    </citation>
    <scope>NUCLEOTIDE SEQUENCE</scope>
    <source>
        <strain evidence="7">UV-8b</strain>
    </source>
</reference>
<feature type="transmembrane region" description="Helical" evidence="6">
    <location>
        <begin position="160"/>
        <end position="178"/>
    </location>
</feature>
<dbReference type="GeneID" id="66065748"/>
<evidence type="ECO:0000256" key="2">
    <source>
        <dbReference type="ARBA" id="ARBA00022692"/>
    </source>
</evidence>
<evidence type="ECO:0000313" key="7">
    <source>
        <dbReference type="EMBL" id="QUC20729.1"/>
    </source>
</evidence>
<evidence type="ECO:0000256" key="6">
    <source>
        <dbReference type="SAM" id="Phobius"/>
    </source>
</evidence>
<evidence type="ECO:0000256" key="1">
    <source>
        <dbReference type="ARBA" id="ARBA00004141"/>
    </source>
</evidence>
<dbReference type="InterPro" id="IPR011701">
    <property type="entry name" value="MFS"/>
</dbReference>
<keyword evidence="4 6" id="KW-0472">Membrane</keyword>
<dbReference type="PANTHER" id="PTHR23501:SF43">
    <property type="entry name" value="MULTIDRUG TRANSPORTER, PUTATIVE (AFU_ORTHOLOGUE AFUA_6G03040)-RELATED"/>
    <property type="match status" value="1"/>
</dbReference>
<feature type="transmembrane region" description="Helical" evidence="6">
    <location>
        <begin position="190"/>
        <end position="208"/>
    </location>
</feature>
<organism evidence="7 8">
    <name type="scientific">Ustilaginoidea virens</name>
    <name type="common">Rice false smut fungus</name>
    <name type="synonym">Villosiclava virens</name>
    <dbReference type="NCBI Taxonomy" id="1159556"/>
    <lineage>
        <taxon>Eukaryota</taxon>
        <taxon>Fungi</taxon>
        <taxon>Dikarya</taxon>
        <taxon>Ascomycota</taxon>
        <taxon>Pezizomycotina</taxon>
        <taxon>Sordariomycetes</taxon>
        <taxon>Hypocreomycetidae</taxon>
        <taxon>Hypocreales</taxon>
        <taxon>Clavicipitaceae</taxon>
        <taxon>Ustilaginoidea</taxon>
    </lineage>
</organism>
<evidence type="ECO:0000313" key="8">
    <source>
        <dbReference type="Proteomes" id="UP000027002"/>
    </source>
</evidence>
<dbReference type="Gene3D" id="1.20.1250.20">
    <property type="entry name" value="MFS general substrate transporter like domains"/>
    <property type="match status" value="1"/>
</dbReference>
<dbReference type="PANTHER" id="PTHR23501">
    <property type="entry name" value="MAJOR FACILITATOR SUPERFAMILY"/>
    <property type="match status" value="1"/>
</dbReference>
<dbReference type="SUPFAM" id="SSF103473">
    <property type="entry name" value="MFS general substrate transporter"/>
    <property type="match status" value="2"/>
</dbReference>
<dbReference type="OrthoDB" id="440553at2759"/>
<protein>
    <recommendedName>
        <fullName evidence="9">Major facilitator superfamily (MFS) profile domain-containing protein</fullName>
    </recommendedName>
</protein>
<name>A0A8E5HT54_USTVR</name>
<dbReference type="RefSeq" id="XP_042998402.1">
    <property type="nucleotide sequence ID" value="XM_043142468.1"/>
</dbReference>
<feature type="transmembrane region" description="Helical" evidence="6">
    <location>
        <begin position="127"/>
        <end position="148"/>
    </location>
</feature>
<feature type="transmembrane region" description="Helical" evidence="6">
    <location>
        <begin position="501"/>
        <end position="520"/>
    </location>
</feature>
<feature type="region of interest" description="Disordered" evidence="5">
    <location>
        <begin position="1"/>
        <end position="23"/>
    </location>
</feature>
<dbReference type="EMBL" id="CP072756">
    <property type="protein sequence ID" value="QUC20729.1"/>
    <property type="molecule type" value="Genomic_DNA"/>
</dbReference>
<feature type="transmembrane region" description="Helical" evidence="6">
    <location>
        <begin position="229"/>
        <end position="247"/>
    </location>
</feature>
<feature type="transmembrane region" description="Helical" evidence="6">
    <location>
        <begin position="267"/>
        <end position="290"/>
    </location>
</feature>
<dbReference type="AlphaFoldDB" id="A0A8E5HT54"/>
<dbReference type="PRINTS" id="PR01036">
    <property type="entry name" value="TCRTETB"/>
</dbReference>
<feature type="transmembrane region" description="Helical" evidence="6">
    <location>
        <begin position="311"/>
        <end position="333"/>
    </location>
</feature>
<feature type="transmembrane region" description="Helical" evidence="6">
    <location>
        <begin position="345"/>
        <end position="368"/>
    </location>
</feature>
<dbReference type="InterPro" id="IPR036259">
    <property type="entry name" value="MFS_trans_sf"/>
</dbReference>
<keyword evidence="2 6" id="KW-0812">Transmembrane</keyword>
<dbReference type="GO" id="GO:0022857">
    <property type="term" value="F:transmembrane transporter activity"/>
    <property type="evidence" value="ECO:0007669"/>
    <property type="project" value="InterPro"/>
</dbReference>
<proteinExistence type="predicted"/>
<feature type="transmembrane region" description="Helical" evidence="6">
    <location>
        <begin position="103"/>
        <end position="121"/>
    </location>
</feature>
<evidence type="ECO:0008006" key="9">
    <source>
        <dbReference type="Google" id="ProtNLM"/>
    </source>
</evidence>
<evidence type="ECO:0000256" key="4">
    <source>
        <dbReference type="ARBA" id="ARBA00023136"/>
    </source>
</evidence>
<feature type="transmembrane region" description="Helical" evidence="6">
    <location>
        <begin position="34"/>
        <end position="60"/>
    </location>
</feature>
<feature type="compositionally biased region" description="Polar residues" evidence="5">
    <location>
        <begin position="12"/>
        <end position="22"/>
    </location>
</feature>
<feature type="transmembrane region" description="Helical" evidence="6">
    <location>
        <begin position="450"/>
        <end position="468"/>
    </location>
</feature>
<dbReference type="Pfam" id="PF07690">
    <property type="entry name" value="MFS_1"/>
    <property type="match status" value="1"/>
</dbReference>
<evidence type="ECO:0000256" key="5">
    <source>
        <dbReference type="SAM" id="MobiDB-lite"/>
    </source>
</evidence>
<accession>A0A8E5HT54</accession>
<gene>
    <name evidence="7" type="ORF">UV8b_04970</name>
</gene>
<keyword evidence="8" id="KW-1185">Reference proteome</keyword>
<evidence type="ECO:0000256" key="3">
    <source>
        <dbReference type="ARBA" id="ARBA00022989"/>
    </source>
</evidence>
<feature type="transmembrane region" description="Helical" evidence="6">
    <location>
        <begin position="375"/>
        <end position="395"/>
    </location>
</feature>
<sequence length="548" mass="59038">MARRPEQDGPVSESTQDPSTTDAGKEFQIPLTRFWTLCAGVCLGLFLAMIDTSIVATSLYNIGSEFNDVGNVNWVALSYTLAYMGFAVVFARISDIVGRRDAFVVASVLFVAFSLACGWAQKMHQLIAFRTVQGIGGSGLYSLAMIMLPEMSPNHLKQYIGAMVGVVIVMAGVLGPILGGLLTNYTTWRWVFWINGPVGALSLATFLSSWPVREQRPRLQKHSWKQLDLVGSFLTIAATVLVVFAFQDAGVTSGGSSSWQGNNWQSAVFVAPLVAGTLCWVALVAWESMVERRLASRCSPVFPMRLFQHSTYTSGVVNTLLLGFPYLLLIYVVPLRIQVVGGKSALLAGVMLLPMLVTVALGSIVSGAVNSRKQLIMETLVAGSCLMLLGCGVLTTLSVEGLDAAKLMGFLTFCGLGFGLAISSSTMIASLEIAPKDYASAQGIVAQMRMFGGSLGIAASTAILRAGMDGIPSRMSKRQTQTMAEQQNARLRYAEAFRTDMIVATAMSGVAAVASAIALWQSRKRTPRQTGERRGPRFLSRCFSFFLD</sequence>
<keyword evidence="3 6" id="KW-1133">Transmembrane helix</keyword>
<dbReference type="GO" id="GO:0005886">
    <property type="term" value="C:plasma membrane"/>
    <property type="evidence" value="ECO:0007669"/>
    <property type="project" value="TreeGrafter"/>
</dbReference>